<reference evidence="1" key="2">
    <citation type="submission" date="2021-10" db="EMBL/GenBank/DDBJ databases">
        <title>Phylogenomics reveals ancestral predisposition of the termite-cultivated fungus Termitomyces towards a domesticated lifestyle.</title>
        <authorList>
            <person name="Auxier B."/>
            <person name="Grum-Grzhimaylo A."/>
            <person name="Cardenas M.E."/>
            <person name="Lodge J.D."/>
            <person name="Laessoe T."/>
            <person name="Pedersen O."/>
            <person name="Smith M.E."/>
            <person name="Kuyper T.W."/>
            <person name="Franco-Molano E.A."/>
            <person name="Baroni T.J."/>
            <person name="Aanen D.K."/>
        </authorList>
    </citation>
    <scope>NUCLEOTIDE SEQUENCE</scope>
    <source>
        <strain evidence="1">AP01</strain>
        <tissue evidence="1">Mycelium</tissue>
    </source>
</reference>
<protein>
    <submittedName>
        <fullName evidence="1">Uncharacterized protein</fullName>
    </submittedName>
</protein>
<organism evidence="1 2">
    <name type="scientific">Asterophora parasitica</name>
    <dbReference type="NCBI Taxonomy" id="117018"/>
    <lineage>
        <taxon>Eukaryota</taxon>
        <taxon>Fungi</taxon>
        <taxon>Dikarya</taxon>
        <taxon>Basidiomycota</taxon>
        <taxon>Agaricomycotina</taxon>
        <taxon>Agaricomycetes</taxon>
        <taxon>Agaricomycetidae</taxon>
        <taxon>Agaricales</taxon>
        <taxon>Tricholomatineae</taxon>
        <taxon>Lyophyllaceae</taxon>
        <taxon>Asterophora</taxon>
    </lineage>
</organism>
<gene>
    <name evidence="1" type="ORF">DXG03_000056</name>
</gene>
<dbReference type="GO" id="GO:0003723">
    <property type="term" value="F:RNA binding"/>
    <property type="evidence" value="ECO:0007669"/>
    <property type="project" value="TreeGrafter"/>
</dbReference>
<proteinExistence type="predicted"/>
<evidence type="ECO:0000313" key="2">
    <source>
        <dbReference type="Proteomes" id="UP000775547"/>
    </source>
</evidence>
<dbReference type="PANTHER" id="PTHR15633:SF2">
    <property type="entry name" value="NUCLEOLAR PROTEIN 11"/>
    <property type="match status" value="1"/>
</dbReference>
<evidence type="ECO:0000313" key="1">
    <source>
        <dbReference type="EMBL" id="KAG5648709.1"/>
    </source>
</evidence>
<dbReference type="GO" id="GO:0030490">
    <property type="term" value="P:maturation of SSU-rRNA"/>
    <property type="evidence" value="ECO:0007669"/>
    <property type="project" value="InterPro"/>
</dbReference>
<dbReference type="AlphaFoldDB" id="A0A9P7GFJ3"/>
<name>A0A9P7GFJ3_9AGAR</name>
<dbReference type="EMBL" id="JABCKV010000001">
    <property type="protein sequence ID" value="KAG5648709.1"/>
    <property type="molecule type" value="Genomic_DNA"/>
</dbReference>
<comment type="caution">
    <text evidence="1">The sequence shown here is derived from an EMBL/GenBank/DDBJ whole genome shotgun (WGS) entry which is preliminary data.</text>
</comment>
<keyword evidence="2" id="KW-1185">Reference proteome</keyword>
<dbReference type="OrthoDB" id="4349954at2759"/>
<dbReference type="Proteomes" id="UP000775547">
    <property type="component" value="Unassembled WGS sequence"/>
</dbReference>
<dbReference type="PANTHER" id="PTHR15633">
    <property type="entry name" value="NUCLEOLAR PROTEIN 11"/>
    <property type="match status" value="1"/>
</dbReference>
<accession>A0A9P7GFJ3</accession>
<dbReference type="InterPro" id="IPR042859">
    <property type="entry name" value="NOL11"/>
</dbReference>
<sequence>MRVNASISEPFVLSTYGTSQQLPKTGTESKQNWGLASVFATHEKASGSSDGYAIVTAQADGIHALDISTLHPVISYTLGPSTSFSCPAVMRNKQQGNESICTTYAAISTSADITEEERGRTIWMWKENLSSRLVEDRATQKKKSVVVQHEISGLFACDEIPKRLLAQSPEGEITVLDADLNVKSTWPTAREAQKLLRTFVYSRASSRDGSWHCCRLESQDSISLELTAISAPFRLSGLSFISNPQRSEEISLISLNSSHVLLSAVTVSHNPEIVLLLWDLQYSVLLASQALPVPTTLVQAKDVTINLTLVASSSSQVLLLLSPHTSNATRKVQPSSSRSSVLVVPMTCPAVSTIVNAMGQASAGAKWIHQAESSSCSAPTHDTARTKVLATLRAAMDKNLPHAANVAFFEWEKRETKAAAKPSAETGELSGKDTATPNAALSYAFVKDLLTTVLQPLKPANTPYSSEIVRYLLNRQLVSGSMLDGGIVAALRAKNDWQSIALALTNVIDLSEAEIVESIQLVVARHRAQIQDDDAMEVDSTSDLPSLPSFLALCISYNTTPPALRSALRVYFKEAEDILAVLKVLEIWLKQWTKRDVKLLPSKKDLSKNEHGVPVLKEKEEVHGDLPALPKVLAFLQTLLDASFLTLLQHPPAHTALRSIHAQIEPEIVNIDDLEPLRGPLEIFVKAHSKTVKETGQDRRKRPLVDWRQRRKQAHEQAGLSIGLYQLEELVL</sequence>
<dbReference type="GO" id="GO:0005730">
    <property type="term" value="C:nucleolus"/>
    <property type="evidence" value="ECO:0007669"/>
    <property type="project" value="TreeGrafter"/>
</dbReference>
<reference evidence="1" key="1">
    <citation type="submission" date="2020-07" db="EMBL/GenBank/DDBJ databases">
        <authorList>
            <person name="Nieuwenhuis M."/>
            <person name="Van De Peppel L.J.J."/>
        </authorList>
    </citation>
    <scope>NUCLEOTIDE SEQUENCE</scope>
    <source>
        <strain evidence="1">AP01</strain>
        <tissue evidence="1">Mycelium</tissue>
    </source>
</reference>